<dbReference type="Proteomes" id="UP000326678">
    <property type="component" value="Chromosome Gxm2"/>
</dbReference>
<name>A0A5P8WBL3_9NOSO</name>
<protein>
    <submittedName>
        <fullName evidence="1">Uncharacterized protein</fullName>
    </submittedName>
</protein>
<dbReference type="KEGG" id="nsh:GXM_07677"/>
<accession>A0A5P8WBL3</accession>
<gene>
    <name evidence="1" type="ORF">GXM_07677</name>
</gene>
<dbReference type="AlphaFoldDB" id="A0A5P8WBL3"/>
<keyword evidence="2" id="KW-1185">Reference proteome</keyword>
<evidence type="ECO:0000313" key="2">
    <source>
        <dbReference type="Proteomes" id="UP000326678"/>
    </source>
</evidence>
<dbReference type="EMBL" id="CP045227">
    <property type="protein sequence ID" value="QFS50183.1"/>
    <property type="molecule type" value="Genomic_DNA"/>
</dbReference>
<sequence>MVFRHFLGDRYLSKMIDKSLKRRIFVDAQDNKFVQCVSPIMETSA</sequence>
<organism evidence="1 2">
    <name type="scientific">Nostoc sphaeroides CCNUC1</name>
    <dbReference type="NCBI Taxonomy" id="2653204"/>
    <lineage>
        <taxon>Bacteria</taxon>
        <taxon>Bacillati</taxon>
        <taxon>Cyanobacteriota</taxon>
        <taxon>Cyanophyceae</taxon>
        <taxon>Nostocales</taxon>
        <taxon>Nostocaceae</taxon>
        <taxon>Nostoc</taxon>
    </lineage>
</organism>
<evidence type="ECO:0000313" key="1">
    <source>
        <dbReference type="EMBL" id="QFS50183.1"/>
    </source>
</evidence>
<proteinExistence type="predicted"/>
<reference evidence="1 2" key="1">
    <citation type="submission" date="2019-10" db="EMBL/GenBank/DDBJ databases">
        <title>Genomic and transcriptomic insights into the perfect genentic adaptation of a filamentous nitrogen-fixing cyanobacterium to rice fields.</title>
        <authorList>
            <person name="Chen Z."/>
        </authorList>
    </citation>
    <scope>NUCLEOTIDE SEQUENCE [LARGE SCALE GENOMIC DNA]</scope>
    <source>
        <strain evidence="1">CCNUC1</strain>
    </source>
</reference>